<feature type="signal peptide" evidence="3">
    <location>
        <begin position="1"/>
        <end position="23"/>
    </location>
</feature>
<evidence type="ECO:0000313" key="5">
    <source>
        <dbReference type="Proteomes" id="UP000327013"/>
    </source>
</evidence>
<dbReference type="PANTHER" id="PTHR33227">
    <property type="entry name" value="STIGMA-SPECIFIC STIG1-LIKE PROTEIN 3"/>
    <property type="match status" value="1"/>
</dbReference>
<keyword evidence="5" id="KW-1185">Reference proteome</keyword>
<keyword evidence="2 3" id="KW-0732">Signal</keyword>
<gene>
    <name evidence="4" type="ORF">FH972_000183</name>
</gene>
<dbReference type="AlphaFoldDB" id="A0A5N6Q8C2"/>
<dbReference type="EMBL" id="CM017321">
    <property type="protein sequence ID" value="KAE7995376.1"/>
    <property type="molecule type" value="Genomic_DNA"/>
</dbReference>
<organism evidence="4 5">
    <name type="scientific">Carpinus fangiana</name>
    <dbReference type="NCBI Taxonomy" id="176857"/>
    <lineage>
        <taxon>Eukaryota</taxon>
        <taxon>Viridiplantae</taxon>
        <taxon>Streptophyta</taxon>
        <taxon>Embryophyta</taxon>
        <taxon>Tracheophyta</taxon>
        <taxon>Spermatophyta</taxon>
        <taxon>Magnoliopsida</taxon>
        <taxon>eudicotyledons</taxon>
        <taxon>Gunneridae</taxon>
        <taxon>Pentapetalae</taxon>
        <taxon>rosids</taxon>
        <taxon>fabids</taxon>
        <taxon>Fagales</taxon>
        <taxon>Betulaceae</taxon>
        <taxon>Carpinus</taxon>
    </lineage>
</organism>
<reference evidence="4 5" key="1">
    <citation type="submission" date="2019-06" db="EMBL/GenBank/DDBJ databases">
        <title>A chromosomal-level reference genome of Carpinus fangiana (Coryloideae, Betulaceae).</title>
        <authorList>
            <person name="Yang X."/>
            <person name="Wang Z."/>
            <person name="Zhang L."/>
            <person name="Hao G."/>
            <person name="Liu J."/>
            <person name="Yang Y."/>
        </authorList>
    </citation>
    <scope>NUCLEOTIDE SEQUENCE [LARGE SCALE GENOMIC DNA]</scope>
    <source>
        <strain evidence="4">Cfa_2016G</strain>
        <tissue evidence="4">Leaf</tissue>
    </source>
</reference>
<protein>
    <recommendedName>
        <fullName evidence="6">Stigma-specific STIG1-like protein 1</fullName>
    </recommendedName>
</protein>
<dbReference type="PANTHER" id="PTHR33227:SF21">
    <property type="entry name" value="F12F1.21 PROTEIN"/>
    <property type="match status" value="1"/>
</dbReference>
<dbReference type="OrthoDB" id="5421723at2759"/>
<dbReference type="InterPro" id="IPR006969">
    <property type="entry name" value="Stig-like"/>
</dbReference>
<evidence type="ECO:0000313" key="4">
    <source>
        <dbReference type="EMBL" id="KAE7995376.1"/>
    </source>
</evidence>
<name>A0A5N6Q8C2_9ROSI</name>
<evidence type="ECO:0000256" key="2">
    <source>
        <dbReference type="ARBA" id="ARBA00022729"/>
    </source>
</evidence>
<evidence type="ECO:0008006" key="6">
    <source>
        <dbReference type="Google" id="ProtNLM"/>
    </source>
</evidence>
<accession>A0A5N6Q8C2</accession>
<dbReference type="Pfam" id="PF04885">
    <property type="entry name" value="Stig1"/>
    <property type="match status" value="1"/>
</dbReference>
<comment type="similarity">
    <text evidence="1">Belongs to the STIG1 family.</text>
</comment>
<dbReference type="Proteomes" id="UP000327013">
    <property type="component" value="Chromosome 1"/>
</dbReference>
<sequence>MMSLKTFFVLAILMASAITLISATPSQEEEEEEAAATSLRGTSRFLAQTSQKSVRVVKTCDKYPSVCLAKGSAGPHCCQKKCVNLTTDRLNCGRCGKKCSYSKICCQGKCVSPMSNENHCGSCGNKCKKGSSCVYGMCSYA</sequence>
<evidence type="ECO:0000256" key="3">
    <source>
        <dbReference type="SAM" id="SignalP"/>
    </source>
</evidence>
<evidence type="ECO:0000256" key="1">
    <source>
        <dbReference type="ARBA" id="ARBA00006010"/>
    </source>
</evidence>
<proteinExistence type="inferred from homology"/>
<feature type="chain" id="PRO_5024312786" description="Stigma-specific STIG1-like protein 1" evidence="3">
    <location>
        <begin position="24"/>
        <end position="141"/>
    </location>
</feature>